<dbReference type="PANTHER" id="PTHR33608">
    <property type="entry name" value="BLL2464 PROTEIN"/>
    <property type="match status" value="1"/>
</dbReference>
<dbReference type="EMBL" id="BAAAEU010000010">
    <property type="protein sequence ID" value="GAA0715795.1"/>
    <property type="molecule type" value="Genomic_DNA"/>
</dbReference>
<feature type="compositionally biased region" description="Basic and acidic residues" evidence="1">
    <location>
        <begin position="353"/>
        <end position="379"/>
    </location>
</feature>
<dbReference type="InterPro" id="IPR002881">
    <property type="entry name" value="DUF58"/>
</dbReference>
<name>A0ABN1IJX9_9GAMM</name>
<dbReference type="SUPFAM" id="SSF53300">
    <property type="entry name" value="vWA-like"/>
    <property type="match status" value="1"/>
</dbReference>
<feature type="domain" description="DUF58" evidence="2">
    <location>
        <begin position="37"/>
        <end position="248"/>
    </location>
</feature>
<evidence type="ECO:0000259" key="2">
    <source>
        <dbReference type="Pfam" id="PF01882"/>
    </source>
</evidence>
<accession>A0ABN1IJX9</accession>
<dbReference type="InterPro" id="IPR036465">
    <property type="entry name" value="vWFA_dom_sf"/>
</dbReference>
<sequence length="379" mass="41419">MRARLRDLHLVARSGAGGDGLGQHASRSRGAGLEFAQYRAYEPGDEPRRIDWKLYARSDRYFVREAERDSPLTVWLILDATASMHQSDVARKDFSKLDAAKALAACVIELAVRQGDRFGVIALGGDAPLALPASAGARQRDRCLLELARLRCAGGWPDAASLRPLWERIAANALVLFFSDFFDEAAVALAERLAAARREVLTVQLLGADERDFPFTGGHRFLDPESKVERRVDASAARKDFLERFAGARAELARRLAVRGIRHTEHVLDEPLDAPLRRLFGAGLSPSPPTASSLGERAGVRGRGLHAEQGIARHQGHTGSQVEDFREYRGDADRHGPAPSPNPLPQAAPGGEGSKRSHSSEDQTDRDERRRSPPAAGEK</sequence>
<dbReference type="PANTHER" id="PTHR33608:SF7">
    <property type="entry name" value="DUF58 DOMAIN-CONTAINING PROTEIN"/>
    <property type="match status" value="1"/>
</dbReference>
<gene>
    <name evidence="3" type="ORF">GCM10009105_21500</name>
</gene>
<evidence type="ECO:0000313" key="4">
    <source>
        <dbReference type="Proteomes" id="UP001501523"/>
    </source>
</evidence>
<dbReference type="Proteomes" id="UP001501523">
    <property type="component" value="Unassembled WGS sequence"/>
</dbReference>
<comment type="caution">
    <text evidence="3">The sequence shown here is derived from an EMBL/GenBank/DDBJ whole genome shotgun (WGS) entry which is preliminary data.</text>
</comment>
<dbReference type="Gene3D" id="3.40.50.410">
    <property type="entry name" value="von Willebrand factor, type A domain"/>
    <property type="match status" value="1"/>
</dbReference>
<evidence type="ECO:0000313" key="3">
    <source>
        <dbReference type="EMBL" id="GAA0715795.1"/>
    </source>
</evidence>
<feature type="region of interest" description="Disordered" evidence="1">
    <location>
        <begin position="328"/>
        <end position="379"/>
    </location>
</feature>
<dbReference type="Pfam" id="PF01882">
    <property type="entry name" value="DUF58"/>
    <property type="match status" value="1"/>
</dbReference>
<evidence type="ECO:0000256" key="1">
    <source>
        <dbReference type="SAM" id="MobiDB-lite"/>
    </source>
</evidence>
<protein>
    <recommendedName>
        <fullName evidence="2">DUF58 domain-containing protein</fullName>
    </recommendedName>
</protein>
<proteinExistence type="predicted"/>
<reference evidence="3 4" key="1">
    <citation type="journal article" date="2019" name="Int. J. Syst. Evol. Microbiol.">
        <title>The Global Catalogue of Microorganisms (GCM) 10K type strain sequencing project: providing services to taxonomists for standard genome sequencing and annotation.</title>
        <authorList>
            <consortium name="The Broad Institute Genomics Platform"/>
            <consortium name="The Broad Institute Genome Sequencing Center for Infectious Disease"/>
            <person name="Wu L."/>
            <person name="Ma J."/>
        </authorList>
    </citation>
    <scope>NUCLEOTIDE SEQUENCE [LARGE SCALE GENOMIC DNA]</scope>
    <source>
        <strain evidence="3 4">JCM 15421</strain>
    </source>
</reference>
<keyword evidence="4" id="KW-1185">Reference proteome</keyword>
<organism evidence="3 4">
    <name type="scientific">Dokdonella soli</name>
    <dbReference type="NCBI Taxonomy" id="529810"/>
    <lineage>
        <taxon>Bacteria</taxon>
        <taxon>Pseudomonadati</taxon>
        <taxon>Pseudomonadota</taxon>
        <taxon>Gammaproteobacteria</taxon>
        <taxon>Lysobacterales</taxon>
        <taxon>Rhodanobacteraceae</taxon>
        <taxon>Dokdonella</taxon>
    </lineage>
</organism>